<dbReference type="HOGENOM" id="CLU_190857_0_0_1"/>
<feature type="domain" description="DUF6533" evidence="1">
    <location>
        <begin position="18"/>
        <end position="61"/>
    </location>
</feature>
<dbReference type="InterPro" id="IPR045340">
    <property type="entry name" value="DUF6533"/>
</dbReference>
<protein>
    <recommendedName>
        <fullName evidence="1">DUF6533 domain-containing protein</fullName>
    </recommendedName>
</protein>
<keyword evidence="3" id="KW-1185">Reference proteome</keyword>
<dbReference type="EMBL" id="KN834766">
    <property type="protein sequence ID" value="KIK62684.1"/>
    <property type="molecule type" value="Genomic_DNA"/>
</dbReference>
<dbReference type="OrthoDB" id="2745134at2759"/>
<dbReference type="Pfam" id="PF20151">
    <property type="entry name" value="DUF6533"/>
    <property type="match status" value="1"/>
</dbReference>
<sequence length="88" mass="10749">MTHWNPQEVQIQINWERYVGLIQFVILIYDWILTWDQEVELFWKHDCKNLPAILFFVNRYLNPLGNIPIFILYFWPEPVIPDNGEQCL</sequence>
<proteinExistence type="predicted"/>
<reference evidence="2 3" key="1">
    <citation type="submission" date="2014-04" db="EMBL/GenBank/DDBJ databases">
        <title>Evolutionary Origins and Diversification of the Mycorrhizal Mutualists.</title>
        <authorList>
            <consortium name="DOE Joint Genome Institute"/>
            <consortium name="Mycorrhizal Genomics Consortium"/>
            <person name="Kohler A."/>
            <person name="Kuo A."/>
            <person name="Nagy L.G."/>
            <person name="Floudas D."/>
            <person name="Copeland A."/>
            <person name="Barry K.W."/>
            <person name="Cichocki N."/>
            <person name="Veneault-Fourrey C."/>
            <person name="LaButti K."/>
            <person name="Lindquist E.A."/>
            <person name="Lipzen A."/>
            <person name="Lundell T."/>
            <person name="Morin E."/>
            <person name="Murat C."/>
            <person name="Riley R."/>
            <person name="Ohm R."/>
            <person name="Sun H."/>
            <person name="Tunlid A."/>
            <person name="Henrissat B."/>
            <person name="Grigoriev I.V."/>
            <person name="Hibbett D.S."/>
            <person name="Martin F."/>
        </authorList>
    </citation>
    <scope>NUCLEOTIDE SEQUENCE [LARGE SCALE GENOMIC DNA]</scope>
    <source>
        <strain evidence="2 3">FD-317 M1</strain>
    </source>
</reference>
<dbReference type="Proteomes" id="UP000053593">
    <property type="component" value="Unassembled WGS sequence"/>
</dbReference>
<organism evidence="2 3">
    <name type="scientific">Collybiopsis luxurians FD-317 M1</name>
    <dbReference type="NCBI Taxonomy" id="944289"/>
    <lineage>
        <taxon>Eukaryota</taxon>
        <taxon>Fungi</taxon>
        <taxon>Dikarya</taxon>
        <taxon>Basidiomycota</taxon>
        <taxon>Agaricomycotina</taxon>
        <taxon>Agaricomycetes</taxon>
        <taxon>Agaricomycetidae</taxon>
        <taxon>Agaricales</taxon>
        <taxon>Marasmiineae</taxon>
        <taxon>Omphalotaceae</taxon>
        <taxon>Collybiopsis</taxon>
        <taxon>Collybiopsis luxurians</taxon>
    </lineage>
</organism>
<evidence type="ECO:0000313" key="2">
    <source>
        <dbReference type="EMBL" id="KIK62684.1"/>
    </source>
</evidence>
<dbReference type="AlphaFoldDB" id="A0A0D0CIY5"/>
<accession>A0A0D0CIY5</accession>
<evidence type="ECO:0000259" key="1">
    <source>
        <dbReference type="Pfam" id="PF20151"/>
    </source>
</evidence>
<gene>
    <name evidence="2" type="ORF">GYMLUDRAFT_488224</name>
</gene>
<name>A0A0D0CIY5_9AGAR</name>
<evidence type="ECO:0000313" key="3">
    <source>
        <dbReference type="Proteomes" id="UP000053593"/>
    </source>
</evidence>